<dbReference type="EMBL" id="JBHRSD010000014">
    <property type="protein sequence ID" value="MFC3032744.1"/>
    <property type="molecule type" value="Genomic_DNA"/>
</dbReference>
<name>A0ABV7CJD2_9GAMM</name>
<evidence type="ECO:0008006" key="4">
    <source>
        <dbReference type="Google" id="ProtNLM"/>
    </source>
</evidence>
<dbReference type="Proteomes" id="UP001595453">
    <property type="component" value="Unassembled WGS sequence"/>
</dbReference>
<proteinExistence type="predicted"/>
<gene>
    <name evidence="2" type="ORF">ACFOEE_09450</name>
</gene>
<dbReference type="SUPFAM" id="SSF54427">
    <property type="entry name" value="NTF2-like"/>
    <property type="match status" value="1"/>
</dbReference>
<dbReference type="Gene3D" id="3.10.450.50">
    <property type="match status" value="1"/>
</dbReference>
<comment type="caution">
    <text evidence="2">The sequence shown here is derived from an EMBL/GenBank/DDBJ whole genome shotgun (WGS) entry which is preliminary data.</text>
</comment>
<evidence type="ECO:0000256" key="1">
    <source>
        <dbReference type="SAM" id="SignalP"/>
    </source>
</evidence>
<keyword evidence="1" id="KW-0732">Signal</keyword>
<keyword evidence="3" id="KW-1185">Reference proteome</keyword>
<dbReference type="RefSeq" id="WP_377123547.1">
    <property type="nucleotide sequence ID" value="NZ_JBHRSD010000014.1"/>
</dbReference>
<accession>A0ABV7CJD2</accession>
<organism evidence="2 3">
    <name type="scientific">Pseudoalteromonas fenneropenaei</name>
    <dbReference type="NCBI Taxonomy" id="1737459"/>
    <lineage>
        <taxon>Bacteria</taxon>
        <taxon>Pseudomonadati</taxon>
        <taxon>Pseudomonadota</taxon>
        <taxon>Gammaproteobacteria</taxon>
        <taxon>Alteromonadales</taxon>
        <taxon>Pseudoalteromonadaceae</taxon>
        <taxon>Pseudoalteromonas</taxon>
    </lineage>
</organism>
<dbReference type="InterPro" id="IPR032710">
    <property type="entry name" value="NTF2-like_dom_sf"/>
</dbReference>
<evidence type="ECO:0000313" key="3">
    <source>
        <dbReference type="Proteomes" id="UP001595453"/>
    </source>
</evidence>
<feature type="chain" id="PRO_5045101431" description="Nuclear transport factor 2 family protein" evidence="1">
    <location>
        <begin position="22"/>
        <end position="153"/>
    </location>
</feature>
<reference evidence="3" key="1">
    <citation type="journal article" date="2019" name="Int. J. Syst. Evol. Microbiol.">
        <title>The Global Catalogue of Microorganisms (GCM) 10K type strain sequencing project: providing services to taxonomists for standard genome sequencing and annotation.</title>
        <authorList>
            <consortium name="The Broad Institute Genomics Platform"/>
            <consortium name="The Broad Institute Genome Sequencing Center for Infectious Disease"/>
            <person name="Wu L."/>
            <person name="Ma J."/>
        </authorList>
    </citation>
    <scope>NUCLEOTIDE SEQUENCE [LARGE SCALE GENOMIC DNA]</scope>
    <source>
        <strain evidence="3">KCTC 42730</strain>
    </source>
</reference>
<evidence type="ECO:0000313" key="2">
    <source>
        <dbReference type="EMBL" id="MFC3032744.1"/>
    </source>
</evidence>
<sequence length="153" mass="17072">MRTLMQIGLVLVGLCFTPVGVAGECDSECQLSQVKAYFGALDKVARKGSSVADIEALLMLMHPEVSYVHIEYDANFDKASWRRAFMRNLELGRFNNSTAQEQRILKSINGKNHLAVEYAHGVVDGEGKWHADAPLLALFGFRDGQIVMVKELW</sequence>
<protein>
    <recommendedName>
        <fullName evidence="4">Nuclear transport factor 2 family protein</fullName>
    </recommendedName>
</protein>
<feature type="signal peptide" evidence="1">
    <location>
        <begin position="1"/>
        <end position="21"/>
    </location>
</feature>